<accession>A0A8H7ZW37</accession>
<dbReference type="Proteomes" id="UP000673691">
    <property type="component" value="Unassembled WGS sequence"/>
</dbReference>
<dbReference type="AlphaFoldDB" id="A0A8H7ZW37"/>
<gene>
    <name evidence="3" type="ORF">BJ554DRAFT_7631</name>
</gene>
<comment type="caution">
    <text evidence="3">The sequence shown here is derived from an EMBL/GenBank/DDBJ whole genome shotgun (WGS) entry which is preliminary data.</text>
</comment>
<protein>
    <submittedName>
        <fullName evidence="3">Uncharacterized protein</fullName>
    </submittedName>
</protein>
<proteinExistence type="predicted"/>
<evidence type="ECO:0000256" key="1">
    <source>
        <dbReference type="SAM" id="MobiDB-lite"/>
    </source>
</evidence>
<evidence type="ECO:0000256" key="2">
    <source>
        <dbReference type="SAM" id="SignalP"/>
    </source>
</evidence>
<evidence type="ECO:0000313" key="3">
    <source>
        <dbReference type="EMBL" id="KAG5460332.1"/>
    </source>
</evidence>
<feature type="chain" id="PRO_5034996679" evidence="2">
    <location>
        <begin position="27"/>
        <end position="119"/>
    </location>
</feature>
<dbReference type="EMBL" id="JAEFCI010005376">
    <property type="protein sequence ID" value="KAG5460332.1"/>
    <property type="molecule type" value="Genomic_DNA"/>
</dbReference>
<keyword evidence="2" id="KW-0732">Signal</keyword>
<feature type="region of interest" description="Disordered" evidence="1">
    <location>
        <begin position="29"/>
        <end position="97"/>
    </location>
</feature>
<sequence length="119" mass="11669">MRWKNPTPALAAAALILLVAQLAAWGGTPAAGQAASNSTAAAAANRTANGTAPTANGTAPTANGTAQVVEGQPWTGPDPRLGPHFPAPSPTNPGARKVPLDLGRVVCAVLGGTIYGLIG</sequence>
<feature type="signal peptide" evidence="2">
    <location>
        <begin position="1"/>
        <end position="26"/>
    </location>
</feature>
<reference evidence="3 4" key="1">
    <citation type="journal article" name="Sci. Rep.">
        <title>Genome-scale phylogenetic analyses confirm Olpidium as the closest living zoosporic fungus to the non-flagellated, terrestrial fungi.</title>
        <authorList>
            <person name="Chang Y."/>
            <person name="Rochon D."/>
            <person name="Sekimoto S."/>
            <person name="Wang Y."/>
            <person name="Chovatia M."/>
            <person name="Sandor L."/>
            <person name="Salamov A."/>
            <person name="Grigoriev I.V."/>
            <person name="Stajich J.E."/>
            <person name="Spatafora J.W."/>
        </authorList>
    </citation>
    <scope>NUCLEOTIDE SEQUENCE [LARGE SCALE GENOMIC DNA]</scope>
    <source>
        <strain evidence="3">S191</strain>
    </source>
</reference>
<keyword evidence="4" id="KW-1185">Reference proteome</keyword>
<organism evidence="3 4">
    <name type="scientific">Olpidium bornovanus</name>
    <dbReference type="NCBI Taxonomy" id="278681"/>
    <lineage>
        <taxon>Eukaryota</taxon>
        <taxon>Fungi</taxon>
        <taxon>Fungi incertae sedis</taxon>
        <taxon>Olpidiomycota</taxon>
        <taxon>Olpidiomycotina</taxon>
        <taxon>Olpidiomycetes</taxon>
        <taxon>Olpidiales</taxon>
        <taxon>Olpidiaceae</taxon>
        <taxon>Olpidium</taxon>
    </lineage>
</organism>
<evidence type="ECO:0000313" key="4">
    <source>
        <dbReference type="Proteomes" id="UP000673691"/>
    </source>
</evidence>
<name>A0A8H7ZW37_9FUNG</name>
<feature type="compositionally biased region" description="Low complexity" evidence="1">
    <location>
        <begin position="29"/>
        <end position="67"/>
    </location>
</feature>